<keyword evidence="1" id="KW-0378">Hydrolase</keyword>
<name>A0A1X2HDK3_SYNRA</name>
<evidence type="ECO:0000256" key="1">
    <source>
        <dbReference type="ARBA" id="ARBA00022801"/>
    </source>
</evidence>
<evidence type="ECO:0000313" key="5">
    <source>
        <dbReference type="EMBL" id="ORY96895.1"/>
    </source>
</evidence>
<keyword evidence="3" id="KW-0175">Coiled coil</keyword>
<dbReference type="Proteomes" id="UP000242180">
    <property type="component" value="Unassembled WGS sequence"/>
</dbReference>
<dbReference type="GO" id="GO:0000324">
    <property type="term" value="C:fungal-type vacuole"/>
    <property type="evidence" value="ECO:0007669"/>
    <property type="project" value="TreeGrafter"/>
</dbReference>
<reference evidence="5 6" key="1">
    <citation type="submission" date="2016-07" db="EMBL/GenBank/DDBJ databases">
        <title>Pervasive Adenine N6-methylation of Active Genes in Fungi.</title>
        <authorList>
            <consortium name="DOE Joint Genome Institute"/>
            <person name="Mondo S.J."/>
            <person name="Dannebaum R.O."/>
            <person name="Kuo R.C."/>
            <person name="Labutti K."/>
            <person name="Haridas S."/>
            <person name="Kuo A."/>
            <person name="Salamov A."/>
            <person name="Ahrendt S.R."/>
            <person name="Lipzen A."/>
            <person name="Sullivan W."/>
            <person name="Andreopoulos W.B."/>
            <person name="Clum A."/>
            <person name="Lindquist E."/>
            <person name="Daum C."/>
            <person name="Ramamoorthy G.K."/>
            <person name="Gryganskyi A."/>
            <person name="Culley D."/>
            <person name="Magnuson J.K."/>
            <person name="James T.Y."/>
            <person name="O'Malley M.A."/>
            <person name="Stajich J.E."/>
            <person name="Spatafora J.W."/>
            <person name="Visel A."/>
            <person name="Grigoriev I.V."/>
        </authorList>
    </citation>
    <scope>NUCLEOTIDE SEQUENCE [LARGE SCALE GENOMIC DNA]</scope>
    <source>
        <strain evidence="5 6">NRRL 2496</strain>
    </source>
</reference>
<dbReference type="GO" id="GO:0008081">
    <property type="term" value="F:phosphoric diester hydrolase activity"/>
    <property type="evidence" value="ECO:0007669"/>
    <property type="project" value="TreeGrafter"/>
</dbReference>
<dbReference type="EMBL" id="MCGN01000005">
    <property type="protein sequence ID" value="ORY96895.1"/>
    <property type="molecule type" value="Genomic_DNA"/>
</dbReference>
<dbReference type="PANTHER" id="PTHR10340">
    <property type="entry name" value="SPHINGOMYELIN PHOSPHODIESTERASE"/>
    <property type="match status" value="1"/>
</dbReference>
<dbReference type="GO" id="GO:0005615">
    <property type="term" value="C:extracellular space"/>
    <property type="evidence" value="ECO:0007669"/>
    <property type="project" value="TreeGrafter"/>
</dbReference>
<dbReference type="SUPFAM" id="SSF56300">
    <property type="entry name" value="Metallo-dependent phosphatases"/>
    <property type="match status" value="1"/>
</dbReference>
<evidence type="ECO:0000313" key="6">
    <source>
        <dbReference type="Proteomes" id="UP000242180"/>
    </source>
</evidence>
<dbReference type="STRING" id="13706.A0A1X2HDK3"/>
<dbReference type="InParanoid" id="A0A1X2HDK3"/>
<dbReference type="GO" id="GO:0000298">
    <property type="term" value="F:endopolyphosphatase activity"/>
    <property type="evidence" value="ECO:0007669"/>
    <property type="project" value="TreeGrafter"/>
</dbReference>
<dbReference type="OrthoDB" id="348678at2759"/>
<dbReference type="Pfam" id="PF00149">
    <property type="entry name" value="Metallophos"/>
    <property type="match status" value="1"/>
</dbReference>
<evidence type="ECO:0000256" key="3">
    <source>
        <dbReference type="SAM" id="Coils"/>
    </source>
</evidence>
<feature type="domain" description="Calcineurin-like phosphoesterase" evidence="4">
    <location>
        <begin position="64"/>
        <end position="328"/>
    </location>
</feature>
<dbReference type="InterPro" id="IPR004843">
    <property type="entry name" value="Calcineurin-like_PHP"/>
</dbReference>
<protein>
    <submittedName>
        <fullName evidence="5">Metallo-dependent phosphatase-like protein</fullName>
    </submittedName>
</protein>
<keyword evidence="6" id="KW-1185">Reference proteome</keyword>
<dbReference type="GO" id="GO:0006798">
    <property type="term" value="P:polyphosphate catabolic process"/>
    <property type="evidence" value="ECO:0007669"/>
    <property type="project" value="TreeGrafter"/>
</dbReference>
<dbReference type="PANTHER" id="PTHR10340:SF55">
    <property type="entry name" value="ENDOPOLYPHOSPHATASE"/>
    <property type="match status" value="1"/>
</dbReference>
<dbReference type="InterPro" id="IPR029052">
    <property type="entry name" value="Metallo-depent_PP-like"/>
</dbReference>
<dbReference type="FunCoup" id="A0A1X2HDK3">
    <property type="interactions" value="67"/>
</dbReference>
<evidence type="ECO:0000259" key="4">
    <source>
        <dbReference type="Pfam" id="PF00149"/>
    </source>
</evidence>
<keyword evidence="2" id="KW-0325">Glycoprotein</keyword>
<dbReference type="GO" id="GO:0004309">
    <property type="term" value="F:exopolyphosphatase activity"/>
    <property type="evidence" value="ECO:0007669"/>
    <property type="project" value="TreeGrafter"/>
</dbReference>
<dbReference type="AlphaFoldDB" id="A0A1X2HDK3"/>
<sequence length="494" mass="56651">MVSTRSRRAVTVGAALALFGVLVTTTDAYALDGQPMVQQQRPFLTHPATSTESKQLAPELHGSFLHITDLHMDKHYEAGGTIKSACHRQPKKHRKKKMRKGKLAGYWGAPTSDCDAAPWFLYHAIDWIAQEWRDKIDFVVWTGDNARHDADNRIERSEHEVLELNQEVTDSLQKAFRRADNSTIPIVPCIGNNDMHPHNEMVPGSPDKPSSLLEALSVMWRDFIPYDQLETFRQTGYYAVQVAPGIRVLALNTLYFFDSNSRIPGCNVDGPGRQHIKWMGDQLSQARRDGARVYMIGHVPPSQKTFHPSCLSDYTDLALEFADILAGHMYGHVNIDHFMILRKEEESDAVYPLKNTERYMSDLRRQYKKLAKDDGRSVVVHVAPPLLPIYFPGFRINRYETNPELSSFGTWQQYTQWYANLTYWNQFGWFANPNDPPPKPVFEIEYMTDLTYGMSDLSTSSWIQLAKQMTENSWRGKALWETYTKNMLVHTGNE</sequence>
<gene>
    <name evidence="5" type="ORF">BCR43DRAFT_492456</name>
</gene>
<dbReference type="Gene3D" id="3.60.21.10">
    <property type="match status" value="1"/>
</dbReference>
<feature type="coiled-coil region" evidence="3">
    <location>
        <begin position="147"/>
        <end position="174"/>
    </location>
</feature>
<dbReference type="OMA" id="SDCHREP"/>
<proteinExistence type="predicted"/>
<comment type="caution">
    <text evidence="5">The sequence shown here is derived from an EMBL/GenBank/DDBJ whole genome shotgun (WGS) entry which is preliminary data.</text>
</comment>
<accession>A0A1X2HDK3</accession>
<evidence type="ECO:0000256" key="2">
    <source>
        <dbReference type="ARBA" id="ARBA00023180"/>
    </source>
</evidence>
<organism evidence="5 6">
    <name type="scientific">Syncephalastrum racemosum</name>
    <name type="common">Filamentous fungus</name>
    <dbReference type="NCBI Taxonomy" id="13706"/>
    <lineage>
        <taxon>Eukaryota</taxon>
        <taxon>Fungi</taxon>
        <taxon>Fungi incertae sedis</taxon>
        <taxon>Mucoromycota</taxon>
        <taxon>Mucoromycotina</taxon>
        <taxon>Mucoromycetes</taxon>
        <taxon>Mucorales</taxon>
        <taxon>Syncephalastraceae</taxon>
        <taxon>Syncephalastrum</taxon>
    </lineage>
</organism>